<organism evidence="1 2">
    <name type="scientific">Cynara cardunculus var. scolymus</name>
    <name type="common">Globe artichoke</name>
    <name type="synonym">Cynara scolymus</name>
    <dbReference type="NCBI Taxonomy" id="59895"/>
    <lineage>
        <taxon>Eukaryota</taxon>
        <taxon>Viridiplantae</taxon>
        <taxon>Streptophyta</taxon>
        <taxon>Embryophyta</taxon>
        <taxon>Tracheophyta</taxon>
        <taxon>Spermatophyta</taxon>
        <taxon>Magnoliopsida</taxon>
        <taxon>eudicotyledons</taxon>
        <taxon>Gunneridae</taxon>
        <taxon>Pentapetalae</taxon>
        <taxon>asterids</taxon>
        <taxon>campanulids</taxon>
        <taxon>Asterales</taxon>
        <taxon>Asteraceae</taxon>
        <taxon>Carduoideae</taxon>
        <taxon>Cardueae</taxon>
        <taxon>Carduinae</taxon>
        <taxon>Cynara</taxon>
    </lineage>
</organism>
<proteinExistence type="predicted"/>
<dbReference type="Pfam" id="PF11267">
    <property type="entry name" value="DUF3067"/>
    <property type="match status" value="1"/>
</dbReference>
<dbReference type="Gramene" id="KVI09245">
    <property type="protein sequence ID" value="KVI09245"/>
    <property type="gene ID" value="Ccrd_012333"/>
</dbReference>
<keyword evidence="2" id="KW-1185">Reference proteome</keyword>
<dbReference type="Gene3D" id="3.30.428.40">
    <property type="entry name" value="Protein of unknown function DUF3067"/>
    <property type="match status" value="1"/>
</dbReference>
<dbReference type="PANTHER" id="PTHR35126">
    <property type="entry name" value="SLR0598 PROTEIN"/>
    <property type="match status" value="1"/>
</dbReference>
<dbReference type="AlphaFoldDB" id="A0A103YHL1"/>
<dbReference type="EMBL" id="LEKV01001068">
    <property type="protein sequence ID" value="KVI09245.1"/>
    <property type="molecule type" value="Genomic_DNA"/>
</dbReference>
<accession>A0A103YHL1</accession>
<evidence type="ECO:0000313" key="1">
    <source>
        <dbReference type="EMBL" id="KVI09245.1"/>
    </source>
</evidence>
<comment type="caution">
    <text evidence="1">The sequence shown here is derived from an EMBL/GenBank/DDBJ whole genome shotgun (WGS) entry which is preliminary data.</text>
</comment>
<dbReference type="STRING" id="59895.A0A103YHL1"/>
<reference evidence="1 2" key="1">
    <citation type="journal article" date="2016" name="Sci. Rep.">
        <title>The genome sequence of the outbreeding globe artichoke constructed de novo incorporating a phase-aware low-pass sequencing strategy of F1 progeny.</title>
        <authorList>
            <person name="Scaglione D."/>
            <person name="Reyes-Chin-Wo S."/>
            <person name="Acquadro A."/>
            <person name="Froenicke L."/>
            <person name="Portis E."/>
            <person name="Beitel C."/>
            <person name="Tirone M."/>
            <person name="Mauro R."/>
            <person name="Lo Monaco A."/>
            <person name="Mauromicale G."/>
            <person name="Faccioli P."/>
            <person name="Cattivelli L."/>
            <person name="Rieseberg L."/>
            <person name="Michelmore R."/>
            <person name="Lanteri S."/>
        </authorList>
    </citation>
    <scope>NUCLEOTIDE SEQUENCE [LARGE SCALE GENOMIC DNA]</scope>
    <source>
        <strain evidence="1">2C</strain>
    </source>
</reference>
<dbReference type="Proteomes" id="UP000243975">
    <property type="component" value="Unassembled WGS sequence"/>
</dbReference>
<name>A0A103YHL1_CYNCS</name>
<dbReference type="InterPro" id="IPR021420">
    <property type="entry name" value="DUF3067"/>
</dbReference>
<protein>
    <submittedName>
        <fullName evidence="1">Uncharacterized protein</fullName>
    </submittedName>
</protein>
<gene>
    <name evidence="1" type="ORF">Ccrd_012333</name>
</gene>
<dbReference type="PANTHER" id="PTHR35126:SF1">
    <property type="entry name" value="DUF3067 DOMAIN-CONTAINING PROTEIN"/>
    <property type="match status" value="1"/>
</dbReference>
<sequence>MSHHIRVLEDRFYVELVDNQLFSQIRKLLGSNKNLEIENVLKAALYLIGDRDKEAWTPGWSGWNHHHVASTDPSITEILAQIEIQCDTSKKKGSTGYCRPGMTLHVSSRRSLKKMYALTFERQFRTAGKEPNKSKDIGKSAQHCMLACTNTQKGKNWSLGGRKVARGSQVTGVGAAKSLDGLMSFKEFMMMHRYLQNGRVGGYLFHAFSYKTVGLEELTTRSKFVMNGYWVDHHDFYCQFLLVVYIDIDSFNLDAGGKGYVLGSFLTDDDGLLYKFMGKNLLALNVLWKYMEQRSFPLTEEEYLLMLDDVANTLKCWGVVSHIRNSLEKLKERPRVGKIY</sequence>
<evidence type="ECO:0000313" key="2">
    <source>
        <dbReference type="Proteomes" id="UP000243975"/>
    </source>
</evidence>